<sequence length="71" mass="7731">MGFSSGDEIHILVLLLAATLANATPDQQQTMLGENLYSLVEQLEQDVDAKVTGMILEKDLIELSLNDNLVS</sequence>
<feature type="domain" description="PABC" evidence="2">
    <location>
        <begin position="12"/>
        <end position="71"/>
    </location>
</feature>
<organism evidence="3 4">
    <name type="scientific">Linum trigynum</name>
    <dbReference type="NCBI Taxonomy" id="586398"/>
    <lineage>
        <taxon>Eukaryota</taxon>
        <taxon>Viridiplantae</taxon>
        <taxon>Streptophyta</taxon>
        <taxon>Embryophyta</taxon>
        <taxon>Tracheophyta</taxon>
        <taxon>Spermatophyta</taxon>
        <taxon>Magnoliopsida</taxon>
        <taxon>eudicotyledons</taxon>
        <taxon>Gunneridae</taxon>
        <taxon>Pentapetalae</taxon>
        <taxon>rosids</taxon>
        <taxon>fabids</taxon>
        <taxon>Malpighiales</taxon>
        <taxon>Linaceae</taxon>
        <taxon>Linum</taxon>
    </lineage>
</organism>
<keyword evidence="4" id="KW-1185">Reference proteome</keyword>
<dbReference type="GO" id="GO:0003723">
    <property type="term" value="F:RNA binding"/>
    <property type="evidence" value="ECO:0007669"/>
    <property type="project" value="InterPro"/>
</dbReference>
<dbReference type="PROSITE" id="PS51309">
    <property type="entry name" value="PABC"/>
    <property type="match status" value="1"/>
</dbReference>
<evidence type="ECO:0000256" key="1">
    <source>
        <dbReference type="SAM" id="SignalP"/>
    </source>
</evidence>
<dbReference type="InterPro" id="IPR002004">
    <property type="entry name" value="PABP_HYD_C"/>
</dbReference>
<keyword evidence="1" id="KW-0732">Signal</keyword>
<dbReference type="Proteomes" id="UP001497516">
    <property type="component" value="Chromosome 4"/>
</dbReference>
<reference evidence="3 4" key="1">
    <citation type="submission" date="2024-04" db="EMBL/GenBank/DDBJ databases">
        <authorList>
            <person name="Fracassetti M."/>
        </authorList>
    </citation>
    <scope>NUCLEOTIDE SEQUENCE [LARGE SCALE GENOMIC DNA]</scope>
</reference>
<feature type="chain" id="PRO_5043315155" description="PABC domain-containing protein" evidence="1">
    <location>
        <begin position="24"/>
        <end position="71"/>
    </location>
</feature>
<dbReference type="EMBL" id="OZ034817">
    <property type="protein sequence ID" value="CAL1381909.1"/>
    <property type="molecule type" value="Genomic_DNA"/>
</dbReference>
<dbReference type="Gene3D" id="1.10.1900.10">
    <property type="entry name" value="c-terminal domain of poly(a) binding protein"/>
    <property type="match status" value="1"/>
</dbReference>
<proteinExistence type="predicted"/>
<protein>
    <recommendedName>
        <fullName evidence="2">PABC domain-containing protein</fullName>
    </recommendedName>
</protein>
<evidence type="ECO:0000313" key="4">
    <source>
        <dbReference type="Proteomes" id="UP001497516"/>
    </source>
</evidence>
<dbReference type="Pfam" id="PF00658">
    <property type="entry name" value="MLLE"/>
    <property type="match status" value="1"/>
</dbReference>
<dbReference type="AlphaFoldDB" id="A0AAV2E7V0"/>
<evidence type="ECO:0000313" key="3">
    <source>
        <dbReference type="EMBL" id="CAL1381909.1"/>
    </source>
</evidence>
<name>A0AAV2E7V0_9ROSI</name>
<accession>A0AAV2E7V0</accession>
<dbReference type="SMART" id="SM00517">
    <property type="entry name" value="PolyA"/>
    <property type="match status" value="1"/>
</dbReference>
<dbReference type="InterPro" id="IPR036053">
    <property type="entry name" value="PABP-dom"/>
</dbReference>
<dbReference type="SUPFAM" id="SSF63570">
    <property type="entry name" value="PABC (PABP) domain"/>
    <property type="match status" value="1"/>
</dbReference>
<evidence type="ECO:0000259" key="2">
    <source>
        <dbReference type="PROSITE" id="PS51309"/>
    </source>
</evidence>
<feature type="signal peptide" evidence="1">
    <location>
        <begin position="1"/>
        <end position="23"/>
    </location>
</feature>
<gene>
    <name evidence="3" type="ORF">LTRI10_LOCUS23261</name>
</gene>